<organism evidence="13 14">
    <name type="scientific">Marinobacter maroccanus</name>
    <dbReference type="NCBI Taxonomy" id="2055143"/>
    <lineage>
        <taxon>Bacteria</taxon>
        <taxon>Pseudomonadati</taxon>
        <taxon>Pseudomonadota</taxon>
        <taxon>Gammaproteobacteria</taxon>
        <taxon>Pseudomonadales</taxon>
        <taxon>Marinobacteraceae</taxon>
        <taxon>Marinobacter</taxon>
    </lineage>
</organism>
<feature type="compositionally biased region" description="Polar residues" evidence="10">
    <location>
        <begin position="541"/>
        <end position="552"/>
    </location>
</feature>
<dbReference type="OrthoDB" id="2489132at2"/>
<dbReference type="PANTHER" id="PTHR32089:SF70">
    <property type="entry name" value="ENERGY TAXIS MODULATING METHYL ACCEPTING SENSORY TRANSDUCER"/>
    <property type="match status" value="1"/>
</dbReference>
<comment type="similarity">
    <text evidence="8">Belongs to the methyl-accepting chemotaxis (MCP) protein family.</text>
</comment>
<evidence type="ECO:0000313" key="14">
    <source>
        <dbReference type="Proteomes" id="UP000239917"/>
    </source>
</evidence>
<dbReference type="SUPFAM" id="SSF58104">
    <property type="entry name" value="Methyl-accepting chemotaxis protein (MCP) signaling domain"/>
    <property type="match status" value="1"/>
</dbReference>
<feature type="domain" description="Methyl-accepting transducer" evidence="12">
    <location>
        <begin position="475"/>
        <end position="711"/>
    </location>
</feature>
<feature type="transmembrane region" description="Helical" evidence="11">
    <location>
        <begin position="392"/>
        <end position="416"/>
    </location>
</feature>
<keyword evidence="2" id="KW-1003">Cell membrane</keyword>
<dbReference type="Pfam" id="PF00015">
    <property type="entry name" value="MCPsignal"/>
    <property type="match status" value="1"/>
</dbReference>
<keyword evidence="5 11" id="KW-1133">Transmembrane helix</keyword>
<dbReference type="GO" id="GO:0006935">
    <property type="term" value="P:chemotaxis"/>
    <property type="evidence" value="ECO:0007669"/>
    <property type="project" value="UniProtKB-KW"/>
</dbReference>
<evidence type="ECO:0000256" key="5">
    <source>
        <dbReference type="ARBA" id="ARBA00022989"/>
    </source>
</evidence>
<dbReference type="GO" id="GO:0005886">
    <property type="term" value="C:plasma membrane"/>
    <property type="evidence" value="ECO:0007669"/>
    <property type="project" value="UniProtKB-SubCell"/>
</dbReference>
<dbReference type="GO" id="GO:0007165">
    <property type="term" value="P:signal transduction"/>
    <property type="evidence" value="ECO:0007669"/>
    <property type="project" value="UniProtKB-KW"/>
</dbReference>
<keyword evidence="3" id="KW-0145">Chemotaxis</keyword>
<dbReference type="FunFam" id="1.10.287.950:FF:000001">
    <property type="entry name" value="Methyl-accepting chemotaxis sensory transducer"/>
    <property type="match status" value="1"/>
</dbReference>
<keyword evidence="4 11" id="KW-0812">Transmembrane</keyword>
<evidence type="ECO:0000256" key="3">
    <source>
        <dbReference type="ARBA" id="ARBA00022500"/>
    </source>
</evidence>
<evidence type="ECO:0000256" key="1">
    <source>
        <dbReference type="ARBA" id="ARBA00004651"/>
    </source>
</evidence>
<sequence>MTLKKRLLLTLLLVGLLPVIAISFFNAEIARQSLTEQALQQLSIAATNKQHSVEDYLSTIARQLKAMANNRGTRTAAQGFGLAFQNYEKLVKAEQSTLRDNVEAYYQQNFLPPLQQNGGANGRSASDFVASLSKNSLALQMGYIVDNPNPVGQKDELVSADVHIAQFYNTLHKQWHTSFKEFQEAFGYYDIYLIDADTGHVIYSVAKEVDFATSLKDGPYADSGLAAAYRQAMSDGQDTAPTFVDFTRYVPSYGAPAGFVATPIYSEKDERLAVLAFQFPIDSLNNIMMERDGMGETGDAYLVGPDNLMRSDSYLDPENRSVVASFADPENGRISSTSVDEALAGNSGEGVVTSYRGEPVFSAHRPVTVGGLNWALVAEISEDEALAPVREMWTLAAIAIAIVILAVVAVAVWTAARVMKPLGKDPAELQALAEQVAAGNLVIDSSDSDRATGVYGSMLKMVSDLKEVIFKVEEASQRQASASEKLSGTISQTLDNVNQQAEQTEQVASAIEEMSSAISEVSQNTSESAAGARRTDEAVSRSATEVESSAADTSAMARELEEAEAGIEDLRKNMESITRVLDSIKSIADQTNLLALNAAIEAARAGEQGRGFAVVADEVRSLAQNSQKATEEISSSIETLVNSSERASKVVTRCSTQARGISERAGAVVLQLREAVGEVTRMSGMAEQIATASEEQSATAEEVTRNVSTISEKSFETKQAMAQISQASGDLAELSHQLKDSLSRFKVS</sequence>
<dbReference type="Pfam" id="PF02743">
    <property type="entry name" value="dCache_1"/>
    <property type="match status" value="1"/>
</dbReference>
<comment type="subcellular location">
    <subcellularLocation>
        <location evidence="1">Cell membrane</location>
        <topology evidence="1">Multi-pass membrane protein</topology>
    </subcellularLocation>
</comment>
<dbReference type="PANTHER" id="PTHR32089">
    <property type="entry name" value="METHYL-ACCEPTING CHEMOTAXIS PROTEIN MCPB"/>
    <property type="match status" value="1"/>
</dbReference>
<evidence type="ECO:0000313" key="13">
    <source>
        <dbReference type="EMBL" id="PPI82837.1"/>
    </source>
</evidence>
<evidence type="ECO:0000256" key="6">
    <source>
        <dbReference type="ARBA" id="ARBA00023136"/>
    </source>
</evidence>
<proteinExistence type="inferred from homology"/>
<keyword evidence="7 9" id="KW-0807">Transducer</keyword>
<name>A0A2S5Z629_9GAMM</name>
<dbReference type="InterPro" id="IPR004089">
    <property type="entry name" value="MCPsignal_dom"/>
</dbReference>
<dbReference type="CDD" id="cd11386">
    <property type="entry name" value="MCP_signal"/>
    <property type="match status" value="1"/>
</dbReference>
<evidence type="ECO:0000259" key="12">
    <source>
        <dbReference type="PROSITE" id="PS50111"/>
    </source>
</evidence>
<evidence type="ECO:0000256" key="8">
    <source>
        <dbReference type="ARBA" id="ARBA00029447"/>
    </source>
</evidence>
<evidence type="ECO:0000256" key="4">
    <source>
        <dbReference type="ARBA" id="ARBA00022692"/>
    </source>
</evidence>
<dbReference type="Gene3D" id="1.10.287.950">
    <property type="entry name" value="Methyl-accepting chemotaxis protein"/>
    <property type="match status" value="1"/>
</dbReference>
<dbReference type="RefSeq" id="WP_104323106.1">
    <property type="nucleotide sequence ID" value="NZ_PSSX01000021.1"/>
</dbReference>
<evidence type="ECO:0000256" key="9">
    <source>
        <dbReference type="PROSITE-ProRule" id="PRU00284"/>
    </source>
</evidence>
<dbReference type="AlphaFoldDB" id="A0A2S5Z629"/>
<dbReference type="Gene3D" id="3.30.450.20">
    <property type="entry name" value="PAS domain"/>
    <property type="match status" value="1"/>
</dbReference>
<protein>
    <submittedName>
        <fullName evidence="13">Chemotaxis protein</fullName>
    </submittedName>
</protein>
<dbReference type="SMART" id="SM00283">
    <property type="entry name" value="MA"/>
    <property type="match status" value="1"/>
</dbReference>
<reference evidence="13 14" key="1">
    <citation type="submission" date="2018-01" db="EMBL/GenBank/DDBJ databases">
        <title>Complete genome sequences of the type strains of Marinobacter flavimaris and Marinobacter maroccanus.</title>
        <authorList>
            <person name="Palau M."/>
            <person name="Boujida N."/>
            <person name="Manresa A."/>
            <person name="Minana-Galbis D."/>
        </authorList>
    </citation>
    <scope>NUCLEOTIDE SEQUENCE [LARGE SCALE GENOMIC DNA]</scope>
    <source>
        <strain evidence="13 14">N4</strain>
    </source>
</reference>
<feature type="region of interest" description="Disordered" evidence="10">
    <location>
        <begin position="519"/>
        <end position="555"/>
    </location>
</feature>
<evidence type="ECO:0000256" key="2">
    <source>
        <dbReference type="ARBA" id="ARBA00022475"/>
    </source>
</evidence>
<dbReference type="EMBL" id="PSSX01000021">
    <property type="protein sequence ID" value="PPI82837.1"/>
    <property type="molecule type" value="Genomic_DNA"/>
</dbReference>
<dbReference type="Proteomes" id="UP000239917">
    <property type="component" value="Unassembled WGS sequence"/>
</dbReference>
<dbReference type="CDD" id="cd18774">
    <property type="entry name" value="PDC2_HK_sensor"/>
    <property type="match status" value="1"/>
</dbReference>
<evidence type="ECO:0000256" key="10">
    <source>
        <dbReference type="SAM" id="MobiDB-lite"/>
    </source>
</evidence>
<evidence type="ECO:0000256" key="7">
    <source>
        <dbReference type="ARBA" id="ARBA00023224"/>
    </source>
</evidence>
<comment type="caution">
    <text evidence="13">The sequence shown here is derived from an EMBL/GenBank/DDBJ whole genome shotgun (WGS) entry which is preliminary data.</text>
</comment>
<keyword evidence="14" id="KW-1185">Reference proteome</keyword>
<accession>A0A2S5Z629</accession>
<keyword evidence="6 11" id="KW-0472">Membrane</keyword>
<evidence type="ECO:0000256" key="11">
    <source>
        <dbReference type="SAM" id="Phobius"/>
    </source>
</evidence>
<dbReference type="InterPro" id="IPR033479">
    <property type="entry name" value="dCache_1"/>
</dbReference>
<gene>
    <name evidence="13" type="ORF">KEHDKFFH_17525</name>
</gene>
<dbReference type="PROSITE" id="PS50111">
    <property type="entry name" value="CHEMOTAXIS_TRANSDUC_2"/>
    <property type="match status" value="1"/>
</dbReference>